<evidence type="ECO:0000256" key="1">
    <source>
        <dbReference type="ARBA" id="ARBA00001966"/>
    </source>
</evidence>
<dbReference type="SUPFAM" id="SSF102114">
    <property type="entry name" value="Radical SAM enzymes"/>
    <property type="match status" value="1"/>
</dbReference>
<evidence type="ECO:0000259" key="7">
    <source>
        <dbReference type="PROSITE" id="PS51918"/>
    </source>
</evidence>
<comment type="cofactor">
    <cofactor evidence="1">
        <name>[4Fe-4S] cluster</name>
        <dbReference type="ChEBI" id="CHEBI:49883"/>
    </cofactor>
</comment>
<protein>
    <recommendedName>
        <fullName evidence="7">Radical SAM core domain-containing protein</fullName>
    </recommendedName>
</protein>
<dbReference type="PANTHER" id="PTHR11228:SF7">
    <property type="entry name" value="PQQA PEPTIDE CYCLASE"/>
    <property type="match status" value="1"/>
</dbReference>
<dbReference type="InterPro" id="IPR007197">
    <property type="entry name" value="rSAM"/>
</dbReference>
<dbReference type="Proteomes" id="UP000095247">
    <property type="component" value="Unassembled WGS sequence"/>
</dbReference>
<dbReference type="Gene3D" id="3.20.20.70">
    <property type="entry name" value="Aldolase class I"/>
    <property type="match status" value="1"/>
</dbReference>
<evidence type="ECO:0000256" key="5">
    <source>
        <dbReference type="ARBA" id="ARBA00023014"/>
    </source>
</evidence>
<evidence type="ECO:0000256" key="2">
    <source>
        <dbReference type="ARBA" id="ARBA00022691"/>
    </source>
</evidence>
<keyword evidence="2" id="KW-0949">S-adenosyl-L-methionine</keyword>
<feature type="compositionally biased region" description="Basic and acidic residues" evidence="6">
    <location>
        <begin position="424"/>
        <end position="444"/>
    </location>
</feature>
<reference evidence="8 9" key="1">
    <citation type="submission" date="2016-08" db="EMBL/GenBank/DDBJ databases">
        <title>Characterization and recognition of Brachyspira hampsonii sp. nov., a novel intestinal spirochete that is pathogenic to pigs.</title>
        <authorList>
            <person name="Mirajkar N."/>
            <person name="La T."/>
            <person name="Phillips N."/>
            <person name="Hampson D."/>
            <person name="Gebhart C."/>
        </authorList>
    </citation>
    <scope>NUCLEOTIDE SEQUENCE [LARGE SCALE GENOMIC DNA]</scope>
    <source>
        <strain evidence="8 9">P280/1</strain>
    </source>
</reference>
<dbReference type="SFLD" id="SFLDG01067">
    <property type="entry name" value="SPASM/twitch_domain_containing"/>
    <property type="match status" value="1"/>
</dbReference>
<dbReference type="InterPro" id="IPR013785">
    <property type="entry name" value="Aldolase_TIM"/>
</dbReference>
<dbReference type="GO" id="GO:0046872">
    <property type="term" value="F:metal ion binding"/>
    <property type="evidence" value="ECO:0007669"/>
    <property type="project" value="UniProtKB-KW"/>
</dbReference>
<keyword evidence="3" id="KW-0479">Metal-binding</keyword>
<dbReference type="SFLD" id="SFLDS00029">
    <property type="entry name" value="Radical_SAM"/>
    <property type="match status" value="1"/>
</dbReference>
<evidence type="ECO:0000313" key="8">
    <source>
        <dbReference type="EMBL" id="OEJ15968.1"/>
    </source>
</evidence>
<comment type="caution">
    <text evidence="8">The sequence shown here is derived from an EMBL/GenBank/DDBJ whole genome shotgun (WGS) entry which is preliminary data.</text>
</comment>
<dbReference type="RefSeq" id="WP_069725439.1">
    <property type="nucleotide sequence ID" value="NZ_MDCO01000001.1"/>
</dbReference>
<evidence type="ECO:0000256" key="4">
    <source>
        <dbReference type="ARBA" id="ARBA00023004"/>
    </source>
</evidence>
<evidence type="ECO:0000256" key="3">
    <source>
        <dbReference type="ARBA" id="ARBA00022723"/>
    </source>
</evidence>
<accession>A0A1E5NII1</accession>
<dbReference type="InterPro" id="IPR058240">
    <property type="entry name" value="rSAM_sf"/>
</dbReference>
<organism evidence="8 9">
    <name type="scientific">Brachyspira hampsonii</name>
    <dbReference type="NCBI Taxonomy" id="1287055"/>
    <lineage>
        <taxon>Bacteria</taxon>
        <taxon>Pseudomonadati</taxon>
        <taxon>Spirochaetota</taxon>
        <taxon>Spirochaetia</taxon>
        <taxon>Brachyspirales</taxon>
        <taxon>Brachyspiraceae</taxon>
        <taxon>Brachyspira</taxon>
    </lineage>
</organism>
<evidence type="ECO:0000256" key="6">
    <source>
        <dbReference type="SAM" id="MobiDB-lite"/>
    </source>
</evidence>
<dbReference type="GO" id="GO:0003824">
    <property type="term" value="F:catalytic activity"/>
    <property type="evidence" value="ECO:0007669"/>
    <property type="project" value="InterPro"/>
</dbReference>
<dbReference type="PROSITE" id="PS51918">
    <property type="entry name" value="RADICAL_SAM"/>
    <property type="match status" value="1"/>
</dbReference>
<sequence>MIKEFQPDDIVKSCPYIEAGVWFNIRGMACCCLSTYTSPELVTSDEINSDNLTYELLVQRRKELFEAVNGLRDLDTKSCKKCLQLIEKKYKDVNFEYLGGVHKGSSFNIQHFTSCNLRCTYCAYTISNNFVKPQYDILKIMELYREKGKLLGNNWIDFNGGEPSLLENFDEILSYLIDNNLGTIVLYSNAVKYSDGILNALKNDNVMLVTSIDSGTVSSYKNIHGGNAFHKVFNNLIKYKSSGTKNIQLKYIVTDKNMNDDDIYGFLLFVLNIQPGSVMISIDFNVVNVNMSIEYAKTMAKIWYLLEKYGNITPILFSDNSGGDPIFVQLSKDIRQEFKKLKEQDDYVVNETNIININNTLYANEYFAGKENADLIDCQRKFYNIKQDFDTYKSKMEENINRLVWWIPIRKWRDNFRNQMLNKDQTRPDQTRPDQTRPDQTRPD</sequence>
<evidence type="ECO:0000313" key="9">
    <source>
        <dbReference type="Proteomes" id="UP000095247"/>
    </source>
</evidence>
<dbReference type="PANTHER" id="PTHR11228">
    <property type="entry name" value="RADICAL SAM DOMAIN PROTEIN"/>
    <property type="match status" value="1"/>
</dbReference>
<dbReference type="CDD" id="cd01335">
    <property type="entry name" value="Radical_SAM"/>
    <property type="match status" value="1"/>
</dbReference>
<dbReference type="Pfam" id="PF04055">
    <property type="entry name" value="Radical_SAM"/>
    <property type="match status" value="1"/>
</dbReference>
<dbReference type="GO" id="GO:0051536">
    <property type="term" value="F:iron-sulfur cluster binding"/>
    <property type="evidence" value="ECO:0007669"/>
    <property type="project" value="UniProtKB-KW"/>
</dbReference>
<feature type="domain" description="Radical SAM core" evidence="7">
    <location>
        <begin position="99"/>
        <end position="337"/>
    </location>
</feature>
<dbReference type="EMBL" id="MDCO01000001">
    <property type="protein sequence ID" value="OEJ15968.1"/>
    <property type="molecule type" value="Genomic_DNA"/>
</dbReference>
<dbReference type="AlphaFoldDB" id="A0A1E5NII1"/>
<keyword evidence="4" id="KW-0408">Iron</keyword>
<gene>
    <name evidence="8" type="ORF">BFL38_10955</name>
</gene>
<name>A0A1E5NII1_9SPIR</name>
<keyword evidence="5" id="KW-0411">Iron-sulfur</keyword>
<feature type="region of interest" description="Disordered" evidence="6">
    <location>
        <begin position="421"/>
        <end position="444"/>
    </location>
</feature>
<proteinExistence type="predicted"/>
<dbReference type="InterPro" id="IPR050377">
    <property type="entry name" value="Radical_SAM_PqqE_MftC-like"/>
</dbReference>